<organism evidence="1 2">
    <name type="scientific">Marseilla massiliensis</name>
    <dbReference type="NCBI Taxonomy" id="1841864"/>
    <lineage>
        <taxon>Bacteria</taxon>
        <taxon>Pseudomonadati</taxon>
        <taxon>Bacteroidota</taxon>
        <taxon>Bacteroidia</taxon>
        <taxon>Bacteroidales</taxon>
        <taxon>Prevotellaceae</taxon>
        <taxon>Marseilla</taxon>
    </lineage>
</organism>
<dbReference type="EMBL" id="JACJJL010000058">
    <property type="protein sequence ID" value="MBM6663156.1"/>
    <property type="molecule type" value="Genomic_DNA"/>
</dbReference>
<comment type="caution">
    <text evidence="1">The sequence shown here is derived from an EMBL/GenBank/DDBJ whole genome shotgun (WGS) entry which is preliminary data.</text>
</comment>
<sequence>MKQYNKIIISFCMAIVLLSLPVRVSAGVIPKDLPTIEALIALHKAVKKDEDKAMQRVAASFGEQSLVTKGAGKFNDVRTTLNTKLDNAHSYLVLAGAISSTANALYQLVKEYKDFTSNTFGHVSKKPFVAWYYADANLAISREVKHCYKLYASVAASGINLMKASMDEKLNLVMTLKTTIDRARYIIDNANLYCYLITDCGWKPDYIWEILNSGVKDEIAKTIIDKWNVLN</sequence>
<evidence type="ECO:0000313" key="2">
    <source>
        <dbReference type="Proteomes" id="UP000764045"/>
    </source>
</evidence>
<gene>
    <name evidence="1" type="ORF">H6B30_15665</name>
</gene>
<protein>
    <submittedName>
        <fullName evidence="1">Uncharacterized protein</fullName>
    </submittedName>
</protein>
<name>A0A938WQK1_9BACT</name>
<proteinExistence type="predicted"/>
<reference evidence="1 2" key="1">
    <citation type="journal article" date="2021" name="Sci. Rep.">
        <title>The distribution of antibiotic resistance genes in chicken gut microbiota commensals.</title>
        <authorList>
            <person name="Juricova H."/>
            <person name="Matiasovicova J."/>
            <person name="Kubasova T."/>
            <person name="Cejkova D."/>
            <person name="Rychlik I."/>
        </authorList>
    </citation>
    <scope>NUCLEOTIDE SEQUENCE [LARGE SCALE GENOMIC DNA]</scope>
    <source>
        <strain evidence="1 2">An819</strain>
    </source>
</reference>
<evidence type="ECO:0000313" key="1">
    <source>
        <dbReference type="EMBL" id="MBM6663156.1"/>
    </source>
</evidence>
<dbReference type="Proteomes" id="UP000764045">
    <property type="component" value="Unassembled WGS sequence"/>
</dbReference>
<dbReference type="AlphaFoldDB" id="A0A938WQK1"/>
<keyword evidence="2" id="KW-1185">Reference proteome</keyword>
<accession>A0A938WQK1</accession>